<keyword evidence="5" id="KW-1185">Reference proteome</keyword>
<dbReference type="EMBL" id="RJKN01000006">
    <property type="protein sequence ID" value="ROP34794.1"/>
    <property type="molecule type" value="Genomic_DNA"/>
</dbReference>
<sequence length="457" mass="48915">MSTSPPPRTDGPAWVADAVLWHLYPLGALDAEPTALPDGAPVVHRLPALTAWLDHLLALGANGLLLGPVFDSETHGYDTVDHLRVDPRLGDGADLDALLAAARGRGVAVLLDGVFNHVGRSHPAFRAVLDQGPTAPTASWFRLRWPDDVAADPAAWRPGVEPDYDDFEGHHHLVALDHTSPQVVDHVASVMTHWLDRGAAGWRLDAAYAVPTSFWAQVADRVRAAHPEAYLLGEVIHGDYAGVVRDGHLDAVTQYELWKAVWSSLVDGNLWELSHALGRHATFLDAFTPQTFVGNHDVTRLASRLDDDRHLAHALVVLLGVGGTPSVYYGDEHAFRGVKEDRAGGDDAVRPALPASPDDLSPAGLPVMALHQELVGVRRRHRWLHTARPEVLHVADRQLVVASTGTGAGERLLLVLSLEDAPTTLPAPGATAVLAGEADVTADAVVLPPHGWAVLAG</sequence>
<comment type="caution">
    <text evidence="4">The sequence shown here is derived from an EMBL/GenBank/DDBJ whole genome shotgun (WGS) entry which is preliminary data.</text>
</comment>
<keyword evidence="1" id="KW-0378">Hydrolase</keyword>
<dbReference type="GO" id="GO:0016798">
    <property type="term" value="F:hydrolase activity, acting on glycosyl bonds"/>
    <property type="evidence" value="ECO:0007669"/>
    <property type="project" value="UniProtKB-KW"/>
</dbReference>
<organism evidence="4 5">
    <name type="scientific">Pseudokineococcus lusitanus</name>
    <dbReference type="NCBI Taxonomy" id="763993"/>
    <lineage>
        <taxon>Bacteria</taxon>
        <taxon>Bacillati</taxon>
        <taxon>Actinomycetota</taxon>
        <taxon>Actinomycetes</taxon>
        <taxon>Kineosporiales</taxon>
        <taxon>Kineosporiaceae</taxon>
        <taxon>Pseudokineococcus</taxon>
    </lineage>
</organism>
<reference evidence="4 5" key="1">
    <citation type="journal article" date="2015" name="Stand. Genomic Sci.">
        <title>Genomic Encyclopedia of Bacterial and Archaeal Type Strains, Phase III: the genomes of soil and plant-associated and newly described type strains.</title>
        <authorList>
            <person name="Whitman W.B."/>
            <person name="Woyke T."/>
            <person name="Klenk H.P."/>
            <person name="Zhou Y."/>
            <person name="Lilburn T.G."/>
            <person name="Beck B.J."/>
            <person name="De Vos P."/>
            <person name="Vandamme P."/>
            <person name="Eisen J.A."/>
            <person name="Garrity G."/>
            <person name="Hugenholtz P."/>
            <person name="Kyrpides N.C."/>
        </authorList>
    </citation>
    <scope>NUCLEOTIDE SEQUENCE [LARGE SCALE GENOMIC DNA]</scope>
    <source>
        <strain evidence="4 5">CECT 7306</strain>
    </source>
</reference>
<dbReference type="RefSeq" id="WP_123380664.1">
    <property type="nucleotide sequence ID" value="NZ_RJKN01000006.1"/>
</dbReference>
<dbReference type="Pfam" id="PF00128">
    <property type="entry name" value="Alpha-amylase"/>
    <property type="match status" value="1"/>
</dbReference>
<evidence type="ECO:0000256" key="1">
    <source>
        <dbReference type="ARBA" id="ARBA00022801"/>
    </source>
</evidence>
<feature type="domain" description="Glycosyl hydrolase family 13 catalytic" evidence="3">
    <location>
        <begin position="22"/>
        <end position="378"/>
    </location>
</feature>
<dbReference type="Proteomes" id="UP000276232">
    <property type="component" value="Unassembled WGS sequence"/>
</dbReference>
<dbReference type="AlphaFoldDB" id="A0A3N1GX26"/>
<dbReference type="Gene3D" id="3.20.20.80">
    <property type="entry name" value="Glycosidases"/>
    <property type="match status" value="1"/>
</dbReference>
<evidence type="ECO:0000256" key="2">
    <source>
        <dbReference type="ARBA" id="ARBA00023295"/>
    </source>
</evidence>
<dbReference type="SMART" id="SM00642">
    <property type="entry name" value="Aamy"/>
    <property type="match status" value="1"/>
</dbReference>
<dbReference type="PANTHER" id="PTHR10357">
    <property type="entry name" value="ALPHA-AMYLASE FAMILY MEMBER"/>
    <property type="match status" value="1"/>
</dbReference>
<evidence type="ECO:0000313" key="4">
    <source>
        <dbReference type="EMBL" id="ROP34794.1"/>
    </source>
</evidence>
<dbReference type="GO" id="GO:0005975">
    <property type="term" value="P:carbohydrate metabolic process"/>
    <property type="evidence" value="ECO:0007669"/>
    <property type="project" value="InterPro"/>
</dbReference>
<gene>
    <name evidence="4" type="ORF">EDC03_2616</name>
</gene>
<dbReference type="InterPro" id="IPR017853">
    <property type="entry name" value="GH"/>
</dbReference>
<evidence type="ECO:0000259" key="3">
    <source>
        <dbReference type="SMART" id="SM00642"/>
    </source>
</evidence>
<dbReference type="OrthoDB" id="9802433at2"/>
<keyword evidence="2 4" id="KW-0326">Glycosidase</keyword>
<dbReference type="InterPro" id="IPR006047">
    <property type="entry name" value="GH13_cat_dom"/>
</dbReference>
<dbReference type="PANTHER" id="PTHR10357:SF210">
    <property type="entry name" value="MALTODEXTRIN GLUCOSIDASE"/>
    <property type="match status" value="1"/>
</dbReference>
<name>A0A3N1GX26_9ACTN</name>
<dbReference type="InParanoid" id="A0A3N1GX26"/>
<dbReference type="SUPFAM" id="SSF51445">
    <property type="entry name" value="(Trans)glycosidases"/>
    <property type="match status" value="1"/>
</dbReference>
<evidence type="ECO:0000313" key="5">
    <source>
        <dbReference type="Proteomes" id="UP000276232"/>
    </source>
</evidence>
<proteinExistence type="predicted"/>
<accession>A0A3N1GX26</accession>
<protein>
    <submittedName>
        <fullName evidence="4">Glycosidase</fullName>
    </submittedName>
</protein>